<evidence type="ECO:0000313" key="9">
    <source>
        <dbReference type="Proteomes" id="UP000756132"/>
    </source>
</evidence>
<evidence type="ECO:0000259" key="7">
    <source>
        <dbReference type="Pfam" id="PF04082"/>
    </source>
</evidence>
<keyword evidence="3" id="KW-0805">Transcription regulation</keyword>
<dbReference type="GO" id="GO:0008270">
    <property type="term" value="F:zinc ion binding"/>
    <property type="evidence" value="ECO:0007669"/>
    <property type="project" value="InterPro"/>
</dbReference>
<keyword evidence="2" id="KW-0862">Zinc</keyword>
<evidence type="ECO:0000256" key="6">
    <source>
        <dbReference type="ARBA" id="ARBA00023242"/>
    </source>
</evidence>
<reference evidence="8" key="1">
    <citation type="submission" date="2021-12" db="EMBL/GenBank/DDBJ databases">
        <authorList>
            <person name="Zaccaron A."/>
            <person name="Stergiopoulos I."/>
        </authorList>
    </citation>
    <scope>NUCLEOTIDE SEQUENCE</scope>
    <source>
        <strain evidence="8">Race5_Kim</strain>
    </source>
</reference>
<accession>A0A9Q8LCC2</accession>
<dbReference type="KEGG" id="ffu:CLAFUR5_08607"/>
<dbReference type="OrthoDB" id="2154091at2759"/>
<dbReference type="PANTHER" id="PTHR31313">
    <property type="entry name" value="TY1 ENHANCER ACTIVATOR"/>
    <property type="match status" value="1"/>
</dbReference>
<evidence type="ECO:0000256" key="2">
    <source>
        <dbReference type="ARBA" id="ARBA00022833"/>
    </source>
</evidence>
<evidence type="ECO:0000256" key="3">
    <source>
        <dbReference type="ARBA" id="ARBA00023015"/>
    </source>
</evidence>
<dbReference type="Pfam" id="PF04082">
    <property type="entry name" value="Fungal_trans"/>
    <property type="match status" value="1"/>
</dbReference>
<proteinExistence type="predicted"/>
<evidence type="ECO:0000313" key="8">
    <source>
        <dbReference type="EMBL" id="UJO14870.1"/>
    </source>
</evidence>
<sequence length="316" mass="34753">MRMWSLLRLRFTNQAADAAPAMTIGTGLSLQDYASLDNIGWNSYISSPDWPLMGIFAADDFLFDGSTLTGVTVPDSYSCSDLHASANDFAVATKPSVQDEVTPELVGQIAAHIGSLHLGPDGQLQYYGAATNSHVLGTAKSTARPVPRSQSLKNEVHHLLQQADPDTFVEEDLAHHFLGLSFSCYNSCHAIVDATLFWSARKRYRELDEPYGLYSEVLDNMMCAIGASHDARYHSRLSTFPRTLAEFFADRAKALLDFDLDEPCISTVQALVLLSSHEAGIQRLARSSMYSDESFCMAMRSAFDLGLHVPVQPYIA</sequence>
<dbReference type="AlphaFoldDB" id="A0A9Q8LCC2"/>
<keyword evidence="4" id="KW-0238">DNA-binding</keyword>
<reference evidence="8" key="2">
    <citation type="journal article" date="2022" name="Microb. Genom.">
        <title>A chromosome-scale genome assembly of the tomato pathogen Cladosporium fulvum reveals a compartmentalized genome architecture and the presence of a dispensable chromosome.</title>
        <authorList>
            <person name="Zaccaron A.Z."/>
            <person name="Chen L.H."/>
            <person name="Samaras A."/>
            <person name="Stergiopoulos I."/>
        </authorList>
    </citation>
    <scope>NUCLEOTIDE SEQUENCE</scope>
    <source>
        <strain evidence="8">Race5_Kim</strain>
    </source>
</reference>
<keyword evidence="5" id="KW-0804">Transcription</keyword>
<keyword evidence="9" id="KW-1185">Reference proteome</keyword>
<dbReference type="Proteomes" id="UP000756132">
    <property type="component" value="Chromosome 3"/>
</dbReference>
<dbReference type="InterPro" id="IPR007219">
    <property type="entry name" value="XnlR_reg_dom"/>
</dbReference>
<gene>
    <name evidence="8" type="ORF">CLAFUR5_08607</name>
</gene>
<dbReference type="GO" id="GO:0003677">
    <property type="term" value="F:DNA binding"/>
    <property type="evidence" value="ECO:0007669"/>
    <property type="project" value="UniProtKB-KW"/>
</dbReference>
<evidence type="ECO:0000256" key="5">
    <source>
        <dbReference type="ARBA" id="ARBA00023163"/>
    </source>
</evidence>
<keyword evidence="6" id="KW-0539">Nucleus</keyword>
<dbReference type="GeneID" id="71988485"/>
<keyword evidence="1" id="KW-0479">Metal-binding</keyword>
<dbReference type="InterPro" id="IPR051615">
    <property type="entry name" value="Transcr_Regulatory_Elem"/>
</dbReference>
<dbReference type="GO" id="GO:0006351">
    <property type="term" value="P:DNA-templated transcription"/>
    <property type="evidence" value="ECO:0007669"/>
    <property type="project" value="InterPro"/>
</dbReference>
<dbReference type="CDD" id="cd12148">
    <property type="entry name" value="fungal_TF_MHR"/>
    <property type="match status" value="1"/>
</dbReference>
<protein>
    <recommendedName>
        <fullName evidence="7">Xylanolytic transcriptional activator regulatory domain-containing protein</fullName>
    </recommendedName>
</protein>
<dbReference type="PANTHER" id="PTHR31313:SF77">
    <property type="entry name" value="ZN(II)2CYS6 TRANSCRIPTION FACTOR (EUROFUNG)"/>
    <property type="match status" value="1"/>
</dbReference>
<dbReference type="RefSeq" id="XP_047759236.1">
    <property type="nucleotide sequence ID" value="XM_047907755.1"/>
</dbReference>
<name>A0A9Q8LCC2_PASFU</name>
<dbReference type="EMBL" id="CP090165">
    <property type="protein sequence ID" value="UJO14870.1"/>
    <property type="molecule type" value="Genomic_DNA"/>
</dbReference>
<feature type="domain" description="Xylanolytic transcriptional activator regulatory" evidence="7">
    <location>
        <begin position="183"/>
        <end position="308"/>
    </location>
</feature>
<evidence type="ECO:0000256" key="4">
    <source>
        <dbReference type="ARBA" id="ARBA00023125"/>
    </source>
</evidence>
<organism evidence="8 9">
    <name type="scientific">Passalora fulva</name>
    <name type="common">Tomato leaf mold</name>
    <name type="synonym">Cladosporium fulvum</name>
    <dbReference type="NCBI Taxonomy" id="5499"/>
    <lineage>
        <taxon>Eukaryota</taxon>
        <taxon>Fungi</taxon>
        <taxon>Dikarya</taxon>
        <taxon>Ascomycota</taxon>
        <taxon>Pezizomycotina</taxon>
        <taxon>Dothideomycetes</taxon>
        <taxon>Dothideomycetidae</taxon>
        <taxon>Mycosphaerellales</taxon>
        <taxon>Mycosphaerellaceae</taxon>
        <taxon>Fulvia</taxon>
    </lineage>
</organism>
<evidence type="ECO:0000256" key="1">
    <source>
        <dbReference type="ARBA" id="ARBA00022723"/>
    </source>
</evidence>